<sequence>MKKLLLVLIFFTGVLNAQDYTVQSIGFTPPHSYVQTNSDINIDDGYSGVLPIGFDFEFYGNLYSQLIIGGNGVINFNASEANSYCIWTFSEDIPSIDLEIKNAIYGVYHDLDPSISTISEINYAYYGTAPNRRFVVNFYEINHFTCNDIATTTQIVLYETTNNIDVYVKDKPVCFPWNNGNALLGIMNEDGTQGIAAPGRNTSDSPWEAYNEAWRFGFFDGNEVIANNVNFTICDDDGDGFGLFDLSLIVNDVIGNQNDVTVSFFETFLDANNNTNPIVSNLYLNTINPQTLYARVENTNGLFETSDVTLQVVTCLLDDSDDDGVTNSQEDLNGDGILNNDDTDNDGIPNYLDADDDGDMVSTLIETTGTGAGILPSVYVYIDTDNDAIENYLDNDDDGDGIVTAEEDYNLNGNPLDDDVNLNSIPDFLDVNVSIVPNSALCDNVMLDPTYVGCEGDEIVLSATCANAIQYQWFRDGLLINGATTGTLAVTVAGEYTLAITDVNATSFTDTQVIFEPIPVINPISDYLVCDMDGDGLAIFNLTNKDSEILNGQPDVIVTYFETLNDATADENEITIPINYTSPSAVIWVRLGSLTTGCFTISSFNLIVNLAPEVVNTPENLIVFDTDDFATFDLTSNESLMLGGQNPAGFDFTYFLTEADCFNNTNPIVNPTAFNNTSNPQTVYVQFQDLITGCFICESFDVIVEEELGLGDNTFLDITIYPNPTTGLVTISNISNSTFTSIELFTIEGKQMFIDSVLENGDDISLNISALTNGIYFVKIKAGNNEVVKRIVKQ</sequence>
<feature type="signal peptide" evidence="3">
    <location>
        <begin position="1"/>
        <end position="17"/>
    </location>
</feature>
<reference evidence="5 6" key="1">
    <citation type="submission" date="2019-08" db="EMBL/GenBank/DDBJ databases">
        <title>Draft genome sequence of Ulvibacter marinus type strain NBRC 109484.</title>
        <authorList>
            <person name="Kawano K."/>
            <person name="Ushijima N."/>
            <person name="Kihara M."/>
            <person name="Itoh H."/>
        </authorList>
    </citation>
    <scope>NUCLEOTIDE SEQUENCE [LARGE SCALE GENOMIC DNA]</scope>
    <source>
        <strain evidence="5 6">NBRC 109484</strain>
    </source>
</reference>
<evidence type="ECO:0000256" key="1">
    <source>
        <dbReference type="ARBA" id="ARBA00022729"/>
    </source>
</evidence>
<feature type="domain" description="Secretion system C-terminal sorting" evidence="4">
    <location>
        <begin position="720"/>
        <end position="792"/>
    </location>
</feature>
<name>A0A5J4IYW8_9FLAO</name>
<comment type="caution">
    <text evidence="5">The sequence shown here is derived from an EMBL/GenBank/DDBJ whole genome shotgun (WGS) entry which is preliminary data.</text>
</comment>
<evidence type="ECO:0000256" key="2">
    <source>
        <dbReference type="SAM" id="MobiDB-lite"/>
    </source>
</evidence>
<keyword evidence="6" id="KW-1185">Reference proteome</keyword>
<keyword evidence="1 3" id="KW-0732">Signal</keyword>
<dbReference type="InterPro" id="IPR013783">
    <property type="entry name" value="Ig-like_fold"/>
</dbReference>
<dbReference type="Pfam" id="PF18962">
    <property type="entry name" value="Por_Secre_tail"/>
    <property type="match status" value="1"/>
</dbReference>
<dbReference type="Gene3D" id="2.60.40.10">
    <property type="entry name" value="Immunoglobulins"/>
    <property type="match status" value="1"/>
</dbReference>
<evidence type="ECO:0000256" key="3">
    <source>
        <dbReference type="SAM" id="SignalP"/>
    </source>
</evidence>
<accession>A0A5J4IYW8</accession>
<dbReference type="Proteomes" id="UP000326509">
    <property type="component" value="Unassembled WGS sequence"/>
</dbReference>
<dbReference type="AlphaFoldDB" id="A0A5J4IYW8"/>
<organism evidence="5 6">
    <name type="scientific">Patiriisocius marinus</name>
    <dbReference type="NCBI Taxonomy" id="1397112"/>
    <lineage>
        <taxon>Bacteria</taxon>
        <taxon>Pseudomonadati</taxon>
        <taxon>Bacteroidota</taxon>
        <taxon>Flavobacteriia</taxon>
        <taxon>Flavobacteriales</taxon>
        <taxon>Flavobacteriaceae</taxon>
        <taxon>Patiriisocius</taxon>
    </lineage>
</organism>
<evidence type="ECO:0000259" key="4">
    <source>
        <dbReference type="Pfam" id="PF18962"/>
    </source>
</evidence>
<dbReference type="NCBIfam" id="TIGR04183">
    <property type="entry name" value="Por_Secre_tail"/>
    <property type="match status" value="1"/>
</dbReference>
<gene>
    <name evidence="5" type="ORF">ULMA_10880</name>
</gene>
<dbReference type="EMBL" id="BKCG01000002">
    <property type="protein sequence ID" value="GER58980.1"/>
    <property type="molecule type" value="Genomic_DNA"/>
</dbReference>
<dbReference type="OrthoDB" id="9765926at2"/>
<proteinExistence type="predicted"/>
<evidence type="ECO:0000313" key="6">
    <source>
        <dbReference type="Proteomes" id="UP000326509"/>
    </source>
</evidence>
<dbReference type="InterPro" id="IPR026444">
    <property type="entry name" value="Secre_tail"/>
</dbReference>
<dbReference type="RefSeq" id="WP_151673059.1">
    <property type="nucleotide sequence ID" value="NZ_BKCG01000002.1"/>
</dbReference>
<feature type="chain" id="PRO_5023902149" description="Secretion system C-terminal sorting domain-containing protein" evidence="3">
    <location>
        <begin position="18"/>
        <end position="794"/>
    </location>
</feature>
<evidence type="ECO:0000313" key="5">
    <source>
        <dbReference type="EMBL" id="GER58980.1"/>
    </source>
</evidence>
<protein>
    <recommendedName>
        <fullName evidence="4">Secretion system C-terminal sorting domain-containing protein</fullName>
    </recommendedName>
</protein>
<feature type="region of interest" description="Disordered" evidence="2">
    <location>
        <begin position="323"/>
        <end position="344"/>
    </location>
</feature>